<keyword evidence="2" id="KW-1185">Reference proteome</keyword>
<gene>
    <name evidence="1" type="ORF">ABH943_004794</name>
</gene>
<dbReference type="RefSeq" id="WP_404609853.1">
    <property type="nucleotide sequence ID" value="NZ_JBIYDN010000016.1"/>
</dbReference>
<dbReference type="Proteomes" id="UP001620514">
    <property type="component" value="Unassembled WGS sequence"/>
</dbReference>
<dbReference type="InterPro" id="IPR036237">
    <property type="entry name" value="Xyl_isomerase-like_sf"/>
</dbReference>
<reference evidence="1 2" key="1">
    <citation type="submission" date="2024-11" db="EMBL/GenBank/DDBJ databases">
        <title>Using genomics to understand microbial adaptation to soil warming.</title>
        <authorList>
            <person name="Deangelis K.M. PhD."/>
        </authorList>
    </citation>
    <scope>NUCLEOTIDE SEQUENCE [LARGE SCALE GENOMIC DNA]</scope>
    <source>
        <strain evidence="1 2">GAS97</strain>
    </source>
</reference>
<evidence type="ECO:0000313" key="1">
    <source>
        <dbReference type="EMBL" id="MFK4444772.1"/>
    </source>
</evidence>
<evidence type="ECO:0000313" key="2">
    <source>
        <dbReference type="Proteomes" id="UP001620514"/>
    </source>
</evidence>
<proteinExistence type="predicted"/>
<sequence length="56" mass="6096">MPHQFALAALTAIDLTPPELVSAAARNGYDAPGLRLNPFRAGELQYPMFGNIPMLR</sequence>
<dbReference type="SUPFAM" id="SSF51658">
    <property type="entry name" value="Xylose isomerase-like"/>
    <property type="match status" value="1"/>
</dbReference>
<comment type="caution">
    <text evidence="1">The sequence shown here is derived from an EMBL/GenBank/DDBJ whole genome shotgun (WGS) entry which is preliminary data.</text>
</comment>
<protein>
    <submittedName>
        <fullName evidence="1">Uncharacterized protein</fullName>
    </submittedName>
</protein>
<dbReference type="EMBL" id="JBIYDN010000016">
    <property type="protein sequence ID" value="MFK4444772.1"/>
    <property type="molecule type" value="Genomic_DNA"/>
</dbReference>
<organism evidence="1 2">
    <name type="scientific">Caballeronia udeis</name>
    <dbReference type="NCBI Taxonomy" id="1232866"/>
    <lineage>
        <taxon>Bacteria</taxon>
        <taxon>Pseudomonadati</taxon>
        <taxon>Pseudomonadota</taxon>
        <taxon>Betaproteobacteria</taxon>
        <taxon>Burkholderiales</taxon>
        <taxon>Burkholderiaceae</taxon>
        <taxon>Caballeronia</taxon>
    </lineage>
</organism>
<name>A0ABW8MM66_9BURK</name>
<accession>A0ABW8MM66</accession>